<dbReference type="GO" id="GO:0005739">
    <property type="term" value="C:mitochondrion"/>
    <property type="evidence" value="ECO:0007669"/>
    <property type="project" value="TreeGrafter"/>
</dbReference>
<name>A0A427Y096_9TREE</name>
<dbReference type="STRING" id="105984.A0A427Y096"/>
<protein>
    <recommendedName>
        <fullName evidence="2">asparagine--tRNA ligase</fullName>
        <ecNumber evidence="2">6.1.1.22</ecNumber>
    </recommendedName>
</protein>
<keyword evidence="5" id="KW-0067">ATP-binding</keyword>
<keyword evidence="3" id="KW-0436">Ligase</keyword>
<dbReference type="GO" id="GO:0006421">
    <property type="term" value="P:asparaginyl-tRNA aminoacylation"/>
    <property type="evidence" value="ECO:0007669"/>
    <property type="project" value="InterPro"/>
</dbReference>
<keyword evidence="7 10" id="KW-0030">Aminoacyl-tRNA synthetase</keyword>
<comment type="caution">
    <text evidence="10">The sequence shown here is derived from an EMBL/GenBank/DDBJ whole genome shotgun (WGS) entry which is preliminary data.</text>
</comment>
<dbReference type="Gene3D" id="2.40.50.140">
    <property type="entry name" value="Nucleic acid-binding proteins"/>
    <property type="match status" value="1"/>
</dbReference>
<dbReference type="RefSeq" id="XP_028477977.1">
    <property type="nucleotide sequence ID" value="XM_028621525.1"/>
</dbReference>
<dbReference type="EC" id="6.1.1.22" evidence="2"/>
<dbReference type="PRINTS" id="PR01042">
    <property type="entry name" value="TRNASYNTHASP"/>
</dbReference>
<dbReference type="EMBL" id="RSCE01000003">
    <property type="protein sequence ID" value="RSH84529.1"/>
    <property type="molecule type" value="Genomic_DNA"/>
</dbReference>
<dbReference type="InterPro" id="IPR045864">
    <property type="entry name" value="aa-tRNA-synth_II/BPL/LPL"/>
</dbReference>
<keyword evidence="4" id="KW-0547">Nucleotide-binding</keyword>
<accession>A0A427Y096</accession>
<dbReference type="OrthoDB" id="1931232at2759"/>
<evidence type="ECO:0000256" key="6">
    <source>
        <dbReference type="ARBA" id="ARBA00022917"/>
    </source>
</evidence>
<dbReference type="GO" id="GO:0004816">
    <property type="term" value="F:asparagine-tRNA ligase activity"/>
    <property type="evidence" value="ECO:0007669"/>
    <property type="project" value="UniProtKB-EC"/>
</dbReference>
<dbReference type="GeneID" id="39590594"/>
<dbReference type="AlphaFoldDB" id="A0A427Y096"/>
<dbReference type="Pfam" id="PF00152">
    <property type="entry name" value="tRNA-synt_2"/>
    <property type="match status" value="1"/>
</dbReference>
<feature type="domain" description="Aminoacyl-transfer RNA synthetases class-II family profile" evidence="9">
    <location>
        <begin position="159"/>
        <end position="523"/>
    </location>
</feature>
<dbReference type="InterPro" id="IPR004522">
    <property type="entry name" value="Asn-tRNA-ligase"/>
</dbReference>
<sequence length="531" mass="57223">MRPTQRLLLGIPRTVRSILVNSVAATANATASSSTAALPTAPAPPADDVTVHGWVQSVRAHKNVAFAEVGDGSGEEIQAVLKGKGRAEGLSAGTAVRLTGTIKPSRGAGQAVELAVSECEVLGPCDPETYPVQKKALPAAVLREYAHLRFRTGYTTSAMRVRDALARDWHDWLEDNEFVHIHTPILTSSDCEGAGEVFTVAQSLPAPAAPVTTPATPPPPPPFFPRPVNLTVSGQLHLEAPTHALARTYTLSPCFRAEPSQTSRHLAEFYMLEAEVAFVSSLPELCDVVEAGVRGTLEMLLYGESPRWVRARADIVRMAQLAAAAAAENGPEDGEPAPAAPSTPEEAMEHLYTAANEPFARISYTDAVAVLQTEHAAAPFLIEPKWEDGLASEHEKWLAGVYFGRPTFVTDYPAFQKPFYMLPSDATSQPVASTHPAPGPTVAAFDLLFPGIGEMAGGSLREHRLDHLTAAIDKAGLQADEYTWYTDLRRFGSVPHGGWGMGWERWVIWVTQAANVRDVVAFPRWAGSCRF</sequence>
<dbReference type="PROSITE" id="PS50862">
    <property type="entry name" value="AA_TRNA_LIGASE_II"/>
    <property type="match status" value="1"/>
</dbReference>
<evidence type="ECO:0000256" key="7">
    <source>
        <dbReference type="ARBA" id="ARBA00023146"/>
    </source>
</evidence>
<evidence type="ECO:0000256" key="1">
    <source>
        <dbReference type="ARBA" id="ARBA00008226"/>
    </source>
</evidence>
<reference evidence="10 11" key="1">
    <citation type="submission" date="2018-11" db="EMBL/GenBank/DDBJ databases">
        <title>Genome sequence of Apiotrichum porosum DSM 27194.</title>
        <authorList>
            <person name="Aliyu H."/>
            <person name="Gorte O."/>
            <person name="Ochsenreither K."/>
        </authorList>
    </citation>
    <scope>NUCLEOTIDE SEQUENCE [LARGE SCALE GENOMIC DNA]</scope>
    <source>
        <strain evidence="10 11">DSM 27194</strain>
    </source>
</reference>
<evidence type="ECO:0000259" key="9">
    <source>
        <dbReference type="PROSITE" id="PS50862"/>
    </source>
</evidence>
<evidence type="ECO:0000256" key="8">
    <source>
        <dbReference type="SAM" id="MobiDB-lite"/>
    </source>
</evidence>
<dbReference type="PANTHER" id="PTHR22594:SF34">
    <property type="entry name" value="ASPARAGINE--TRNA LIGASE, MITOCHONDRIAL-RELATED"/>
    <property type="match status" value="1"/>
</dbReference>
<dbReference type="InterPro" id="IPR006195">
    <property type="entry name" value="aa-tRNA-synth_II"/>
</dbReference>
<evidence type="ECO:0000256" key="5">
    <source>
        <dbReference type="ARBA" id="ARBA00022840"/>
    </source>
</evidence>
<gene>
    <name evidence="10" type="primary">SLM5</name>
    <name evidence="10" type="ORF">EHS24_006051</name>
</gene>
<dbReference type="PANTHER" id="PTHR22594">
    <property type="entry name" value="ASPARTYL/LYSYL-TRNA SYNTHETASE"/>
    <property type="match status" value="1"/>
</dbReference>
<dbReference type="GO" id="GO:0003676">
    <property type="term" value="F:nucleic acid binding"/>
    <property type="evidence" value="ECO:0007669"/>
    <property type="project" value="InterPro"/>
</dbReference>
<dbReference type="Proteomes" id="UP000279236">
    <property type="component" value="Unassembled WGS sequence"/>
</dbReference>
<evidence type="ECO:0000313" key="11">
    <source>
        <dbReference type="Proteomes" id="UP000279236"/>
    </source>
</evidence>
<dbReference type="NCBIfam" id="TIGR00457">
    <property type="entry name" value="asnS"/>
    <property type="match status" value="1"/>
</dbReference>
<dbReference type="SUPFAM" id="SSF50249">
    <property type="entry name" value="Nucleic acid-binding proteins"/>
    <property type="match status" value="1"/>
</dbReference>
<dbReference type="Gene3D" id="3.30.930.10">
    <property type="entry name" value="Bira Bifunctional Protein, Domain 2"/>
    <property type="match status" value="1"/>
</dbReference>
<dbReference type="InterPro" id="IPR012340">
    <property type="entry name" value="NA-bd_OB-fold"/>
</dbReference>
<dbReference type="CDD" id="cd04318">
    <property type="entry name" value="EcAsnRS_like_N"/>
    <property type="match status" value="1"/>
</dbReference>
<dbReference type="InterPro" id="IPR002312">
    <property type="entry name" value="Asp/Asn-tRNA-synth_IIb"/>
</dbReference>
<evidence type="ECO:0000256" key="4">
    <source>
        <dbReference type="ARBA" id="ARBA00022741"/>
    </source>
</evidence>
<organism evidence="10 11">
    <name type="scientific">Apiotrichum porosum</name>
    <dbReference type="NCBI Taxonomy" id="105984"/>
    <lineage>
        <taxon>Eukaryota</taxon>
        <taxon>Fungi</taxon>
        <taxon>Dikarya</taxon>
        <taxon>Basidiomycota</taxon>
        <taxon>Agaricomycotina</taxon>
        <taxon>Tremellomycetes</taxon>
        <taxon>Trichosporonales</taxon>
        <taxon>Trichosporonaceae</taxon>
        <taxon>Apiotrichum</taxon>
    </lineage>
</organism>
<dbReference type="InterPro" id="IPR004364">
    <property type="entry name" value="Aa-tRNA-synt_II"/>
</dbReference>
<feature type="region of interest" description="Disordered" evidence="8">
    <location>
        <begin position="326"/>
        <end position="345"/>
    </location>
</feature>
<dbReference type="GO" id="GO:0005524">
    <property type="term" value="F:ATP binding"/>
    <property type="evidence" value="ECO:0007669"/>
    <property type="project" value="UniProtKB-KW"/>
</dbReference>
<keyword evidence="6" id="KW-0648">Protein biosynthesis</keyword>
<proteinExistence type="inferred from homology"/>
<evidence type="ECO:0000256" key="3">
    <source>
        <dbReference type="ARBA" id="ARBA00022598"/>
    </source>
</evidence>
<feature type="compositionally biased region" description="Low complexity" evidence="8">
    <location>
        <begin position="336"/>
        <end position="345"/>
    </location>
</feature>
<comment type="similarity">
    <text evidence="1">Belongs to the class-II aminoacyl-tRNA synthetase family.</text>
</comment>
<dbReference type="InterPro" id="IPR004365">
    <property type="entry name" value="NA-bd_OB_tRNA"/>
</dbReference>
<evidence type="ECO:0000313" key="10">
    <source>
        <dbReference type="EMBL" id="RSH84529.1"/>
    </source>
</evidence>
<dbReference type="Pfam" id="PF01336">
    <property type="entry name" value="tRNA_anti-codon"/>
    <property type="match status" value="1"/>
</dbReference>
<keyword evidence="11" id="KW-1185">Reference proteome</keyword>
<evidence type="ECO:0000256" key="2">
    <source>
        <dbReference type="ARBA" id="ARBA00012816"/>
    </source>
</evidence>
<dbReference type="SUPFAM" id="SSF55681">
    <property type="entry name" value="Class II aaRS and biotin synthetases"/>
    <property type="match status" value="1"/>
</dbReference>